<proteinExistence type="predicted"/>
<dbReference type="PRINTS" id="PR00046">
    <property type="entry name" value="SIGMA70FCT"/>
</dbReference>
<dbReference type="CDD" id="cd06171">
    <property type="entry name" value="Sigma70_r4"/>
    <property type="match status" value="1"/>
</dbReference>
<evidence type="ECO:0000313" key="4">
    <source>
        <dbReference type="Proteomes" id="UP000683386"/>
    </source>
</evidence>
<dbReference type="SUPFAM" id="SSF88659">
    <property type="entry name" value="Sigma3 and sigma4 domains of RNA polymerase sigma factors"/>
    <property type="match status" value="1"/>
</dbReference>
<accession>A0A8F2E6F0</accession>
<gene>
    <name evidence="3" type="primary">72</name>
    <name evidence="3" type="ORF">SEA_KIMJONGPHILL_72</name>
</gene>
<dbReference type="EMBL" id="MW822144">
    <property type="protein sequence ID" value="QWT29853.1"/>
    <property type="molecule type" value="Genomic_DNA"/>
</dbReference>
<dbReference type="KEGG" id="vg:77931544"/>
<feature type="region of interest" description="Disordered" evidence="1">
    <location>
        <begin position="1"/>
        <end position="23"/>
    </location>
</feature>
<dbReference type="InterPro" id="IPR007630">
    <property type="entry name" value="RNA_pol_sigma70_r4"/>
</dbReference>
<dbReference type="Proteomes" id="UP000683386">
    <property type="component" value="Segment"/>
</dbReference>
<name>A0A8F2E6F0_9CAUD</name>
<dbReference type="GO" id="GO:0006352">
    <property type="term" value="P:DNA-templated transcription initiation"/>
    <property type="evidence" value="ECO:0007669"/>
    <property type="project" value="InterPro"/>
</dbReference>
<feature type="region of interest" description="Disordered" evidence="1">
    <location>
        <begin position="121"/>
        <end position="145"/>
    </location>
</feature>
<dbReference type="RefSeq" id="YP_010655678.1">
    <property type="nucleotide sequence ID" value="NC_070830.1"/>
</dbReference>
<dbReference type="InterPro" id="IPR013324">
    <property type="entry name" value="RNA_pol_sigma_r3/r4-like"/>
</dbReference>
<feature type="domain" description="RNA polymerase sigma-70 region 4" evidence="2">
    <location>
        <begin position="63"/>
        <end position="112"/>
    </location>
</feature>
<feature type="compositionally biased region" description="Acidic residues" evidence="1">
    <location>
        <begin position="135"/>
        <end position="145"/>
    </location>
</feature>
<dbReference type="GeneID" id="77931544"/>
<evidence type="ECO:0000256" key="1">
    <source>
        <dbReference type="SAM" id="MobiDB-lite"/>
    </source>
</evidence>
<reference evidence="3" key="1">
    <citation type="submission" date="2021-03" db="EMBL/GenBank/DDBJ databases">
        <authorList>
            <person name="Alqahtani R."/>
            <person name="Behailu E."/>
            <person name="Cappabianca D.W."/>
            <person name="Csanadi-Schwartz K.M."/>
            <person name="Dalal A.S."/>
            <person name="Fahim M.S."/>
            <person name="Franklin J.M."/>
            <person name="Gluckman M.H."/>
            <person name="Levine C.J."/>
            <person name="Martin N."/>
            <person name="Milza N."/>
            <person name="Najmabadi R."/>
            <person name="Newman A.M."/>
            <person name="Pajunar M."/>
            <person name="Qalawee I."/>
            <person name="Rizvi A."/>
            <person name="Samuel A."/>
            <person name="Smith A."/>
            <person name="Swann F.E."/>
            <person name="Sweeney P."/>
            <person name="Torres N.R."/>
            <person name="Ventrone L."/>
            <person name="Ventura L."/>
            <person name="Wroe M."/>
            <person name="Acquaye N.A."/>
            <person name="Agnes T.J."/>
            <person name="Ahmed A."/>
            <person name="Ahmed S."/>
            <person name="Amodu B.A."/>
            <person name="Arefeayne N.F."/>
            <person name="Asamoah-Frimpong E.A."/>
            <person name="Attaran A."/>
            <person name="Barragan J.M."/>
            <person name="Baumgarten L.N."/>
            <person name="Berhane B."/>
            <person name="Beyene A."/>
            <person name="Bhattarai B."/>
            <person name="Biondokin D.V."/>
            <person name="Boone B.K."/>
            <person name="Burney S.Z."/>
            <person name="Cayanan J.-R.T."/>
            <person name="Cesta G."/>
            <person name="Chang J."/>
            <person name="Chavez J."/>
            <person name="Chorbajian C."/>
            <person name="Christian S."/>
            <person name="Corns J.R."/>
            <person name="Corns N.R."/>
            <person name="Cowan J.T."/>
            <person name="Coyne C."/>
            <person name="Dadzie B."/>
            <person name="Datu D.-L.V."/>
            <person name="Deng B.C."/>
            <person name="Der L."/>
            <person name="Dickerson K."/>
            <person name="Dozier E."/>
            <person name="Egbunine A.O."/>
            <person name="Farooq M."/>
            <person name="Fonge A.E."/>
            <person name="Ghomsi-Nono M.P."/>
            <person name="Giampietro H."/>
            <person name="Gunnison R.P."/>
            <person name="Han S.H."/>
            <person name="Hennigan A.J."/>
            <person name="Hong A.N."/>
            <person name="Ijomor E.C."/>
            <person name="Jalali A."/>
            <person name="Jamil T.Z."/>
            <person name="Jenkins C.R."/>
            <person name="Joseph M.A."/>
            <person name="Jowanowitch O.J."/>
            <person name="Kang D."/>
            <person name="Khan A."/>
            <person name="Khan Z.K."/>
            <person name="Kiewe T."/>
            <person name="Kjerulf A.B."/>
            <person name="Kolosey V."/>
            <person name="Kurup M."/>
            <person name="Lee V.H."/>
            <person name="Llontop-Maldonado V."/>
            <person name="Long P."/>
            <person name="Lu N."/>
            <person name="Majekodunmi A."/>
            <person name="Malik H.W."/>
            <person name="Marcellino S.C."/>
            <person name="Martinez L.A."/>
            <person name="Meher F.N."/>
            <person name="Michelin M.A."/>
            <person name="Mitchell K.G."/>
            <person name="Mullens W.J."/>
            <person name="Nwakama C."/>
            <person name="Nwosu F.T."/>
            <person name="Oboh E.C."/>
            <person name="Odujinrin O."/>
            <person name="Ogunsan O."/>
            <person name="O'Neill K."/>
            <person name="Oxlaj J.A."/>
            <person name="Patel A.K."/>
            <person name="Patel B.R."/>
            <person name="Pham Q."/>
            <person name="Porter J."/>
            <person name="Portes J."/>
            <person name="Prokopenko A."/>
            <person name="Quraishi M."/>
            <person name="Qureshi M.-A."/>
            <person name="Rivera A."/>
            <person name="Rubalsky V."/>
            <person name="Saikali Y."/>
            <person name="Saqaf K."/>
            <person name="Saroya S.R."/>
            <person name="Seas A."/>
            <person name="Shadrick R.E."/>
            <person name="Sharda N."/>
            <person name="Sigindere M.T."/>
            <person name="Simbi V.G."/>
            <person name="Thuzar C."/>
            <person name="Tran K."/>
            <person name="Tran V.D."/>
            <person name="Trang W."/>
            <person name="Vaishnav N."/>
            <person name="Vuong K."/>
            <person name="Walker C."/>
            <person name="Wallace S.A."/>
            <person name="Warfield J.C."/>
            <person name="Wikina T."/>
            <person name="Wobbeking F.T."/>
            <person name="Worrent L.D."/>
            <person name="Yan T."/>
            <person name="Zehra A."/>
            <person name="Avazpour P."/>
            <person name="Kim F.M."/>
            <person name="Mason K."/>
            <person name="Nguyen D.A."/>
            <person name="Pettit S.M."/>
            <person name="Zhou O.J."/>
            <person name="Brissett D.L."/>
            <person name="Gualtieri C."/>
            <person name="Hufford T.M."/>
            <person name="Ko J.M."/>
            <person name="Novak J.K."/>
            <person name="Smith Z.M."/>
            <person name="Mayer-Bacon C."/>
            <person name="Erill I."/>
            <person name="Caruso S.M."/>
            <person name="Garlena R.A."/>
            <person name="Russell D.A."/>
            <person name="Pope W.H."/>
            <person name="Jacobs-Sera D."/>
            <person name="Hatfull G.F."/>
        </authorList>
    </citation>
    <scope>NUCLEOTIDE SEQUENCE</scope>
</reference>
<evidence type="ECO:0000259" key="2">
    <source>
        <dbReference type="Pfam" id="PF04545"/>
    </source>
</evidence>
<dbReference type="GO" id="GO:0003700">
    <property type="term" value="F:DNA-binding transcription factor activity"/>
    <property type="evidence" value="ECO:0007669"/>
    <property type="project" value="InterPro"/>
</dbReference>
<dbReference type="InterPro" id="IPR036388">
    <property type="entry name" value="WH-like_DNA-bd_sf"/>
</dbReference>
<evidence type="ECO:0000313" key="3">
    <source>
        <dbReference type="EMBL" id="QWT29853.1"/>
    </source>
</evidence>
<protein>
    <submittedName>
        <fullName evidence="3">Helix-turn-helix DNA binding domain protein</fullName>
    </submittedName>
</protein>
<keyword evidence="4" id="KW-1185">Reference proteome</keyword>
<dbReference type="Gene3D" id="1.10.10.10">
    <property type="entry name" value="Winged helix-like DNA-binding domain superfamily/Winged helix DNA-binding domain"/>
    <property type="match status" value="1"/>
</dbReference>
<organism evidence="3 4">
    <name type="scientific">Streptomyces phage KimJongPhill</name>
    <dbReference type="NCBI Taxonomy" id="2848886"/>
    <lineage>
        <taxon>Viruses</taxon>
        <taxon>Duplodnaviria</taxon>
        <taxon>Heunggongvirae</taxon>
        <taxon>Uroviricota</taxon>
        <taxon>Caudoviricetes</taxon>
        <taxon>Zukovirus</taxon>
        <taxon>Zukovirus phill</taxon>
    </lineage>
</organism>
<dbReference type="InterPro" id="IPR000943">
    <property type="entry name" value="RNA_pol_sigma70"/>
</dbReference>
<sequence length="145" mass="16134">MAALPLPGQGQRPSLDPDEIGYSKPSQMAEERAKALLHTPETCTAEHCSCHLPTVFNPPSLNLTAREAFVLAWHLFPLKDDEELSFEDIGKRLGVTPVRVRQIYMRAAAKIRAHGRVWYPVRPGETQDTAPDPAAYDDETEPNDS</sequence>
<dbReference type="Pfam" id="PF04545">
    <property type="entry name" value="Sigma70_r4"/>
    <property type="match status" value="1"/>
</dbReference>